<evidence type="ECO:0000256" key="2">
    <source>
        <dbReference type="ARBA" id="ARBA00001911"/>
    </source>
</evidence>
<dbReference type="InterPro" id="IPR005886">
    <property type="entry name" value="UDP_G4E"/>
</dbReference>
<dbReference type="AlphaFoldDB" id="A0A1M5INA3"/>
<dbReference type="EMBL" id="LT670817">
    <property type="protein sequence ID" value="SHG29808.1"/>
    <property type="molecule type" value="Genomic_DNA"/>
</dbReference>
<dbReference type="GO" id="GO:0033499">
    <property type="term" value="P:galactose catabolic process via UDP-galactose, Leloir pathway"/>
    <property type="evidence" value="ECO:0007669"/>
    <property type="project" value="TreeGrafter"/>
</dbReference>
<organism evidence="12 13">
    <name type="scientific">Bradyrhizobium erythrophlei</name>
    <dbReference type="NCBI Taxonomy" id="1437360"/>
    <lineage>
        <taxon>Bacteria</taxon>
        <taxon>Pseudomonadati</taxon>
        <taxon>Pseudomonadota</taxon>
        <taxon>Alphaproteobacteria</taxon>
        <taxon>Hyphomicrobiales</taxon>
        <taxon>Nitrobacteraceae</taxon>
        <taxon>Bradyrhizobium</taxon>
    </lineage>
</organism>
<keyword evidence="9 10" id="KW-0119">Carbohydrate metabolism</keyword>
<comment type="cofactor">
    <cofactor evidence="2 10">
        <name>NAD(+)</name>
        <dbReference type="ChEBI" id="CHEBI:57540"/>
    </cofactor>
</comment>
<evidence type="ECO:0000256" key="7">
    <source>
        <dbReference type="ARBA" id="ARBA00023027"/>
    </source>
</evidence>
<evidence type="ECO:0000256" key="5">
    <source>
        <dbReference type="ARBA" id="ARBA00013189"/>
    </source>
</evidence>
<comment type="subunit">
    <text evidence="10">Homodimer.</text>
</comment>
<dbReference type="EC" id="5.1.3.2" evidence="5 10"/>
<dbReference type="OrthoDB" id="9801785at2"/>
<dbReference type="Proteomes" id="UP000189796">
    <property type="component" value="Chromosome I"/>
</dbReference>
<dbReference type="InterPro" id="IPR036291">
    <property type="entry name" value="NAD(P)-bd_dom_sf"/>
</dbReference>
<gene>
    <name evidence="12" type="ORF">SAMN05443248_1060</name>
</gene>
<reference evidence="12 13" key="1">
    <citation type="submission" date="2016-11" db="EMBL/GenBank/DDBJ databases">
        <authorList>
            <person name="Jaros S."/>
            <person name="Januszkiewicz K."/>
            <person name="Wedrychowicz H."/>
        </authorList>
    </citation>
    <scope>NUCLEOTIDE SEQUENCE [LARGE SCALE GENOMIC DNA]</scope>
    <source>
        <strain evidence="12 13">GAS138</strain>
    </source>
</reference>
<dbReference type="PANTHER" id="PTHR43725:SF53">
    <property type="entry name" value="UDP-ARABINOSE 4-EPIMERASE 1"/>
    <property type="match status" value="1"/>
</dbReference>
<evidence type="ECO:0000256" key="8">
    <source>
        <dbReference type="ARBA" id="ARBA00023235"/>
    </source>
</evidence>
<protein>
    <recommendedName>
        <fullName evidence="6 10">UDP-glucose 4-epimerase</fullName>
        <ecNumber evidence="5 10">5.1.3.2</ecNumber>
    </recommendedName>
</protein>
<dbReference type="NCBIfam" id="TIGR01179">
    <property type="entry name" value="galE"/>
    <property type="match status" value="1"/>
</dbReference>
<evidence type="ECO:0000313" key="13">
    <source>
        <dbReference type="Proteomes" id="UP000189796"/>
    </source>
</evidence>
<comment type="pathway">
    <text evidence="3 10">Carbohydrate metabolism; galactose metabolism.</text>
</comment>
<dbReference type="PANTHER" id="PTHR43725">
    <property type="entry name" value="UDP-GLUCOSE 4-EPIMERASE"/>
    <property type="match status" value="1"/>
</dbReference>
<dbReference type="UniPathway" id="UPA00214"/>
<evidence type="ECO:0000256" key="3">
    <source>
        <dbReference type="ARBA" id="ARBA00004947"/>
    </source>
</evidence>
<feature type="domain" description="NAD-dependent epimerase/dehydratase" evidence="11">
    <location>
        <begin position="4"/>
        <end position="252"/>
    </location>
</feature>
<evidence type="ECO:0000256" key="6">
    <source>
        <dbReference type="ARBA" id="ARBA00018569"/>
    </source>
</evidence>
<dbReference type="Gene3D" id="3.40.50.720">
    <property type="entry name" value="NAD(P)-binding Rossmann-like Domain"/>
    <property type="match status" value="1"/>
</dbReference>
<evidence type="ECO:0000256" key="9">
    <source>
        <dbReference type="ARBA" id="ARBA00023277"/>
    </source>
</evidence>
<evidence type="ECO:0000256" key="1">
    <source>
        <dbReference type="ARBA" id="ARBA00000083"/>
    </source>
</evidence>
<dbReference type="GO" id="GO:0003978">
    <property type="term" value="F:UDP-glucose 4-epimerase activity"/>
    <property type="evidence" value="ECO:0007669"/>
    <property type="project" value="UniProtKB-UniRule"/>
</dbReference>
<comment type="catalytic activity">
    <reaction evidence="1 10">
        <text>UDP-alpha-D-glucose = UDP-alpha-D-galactose</text>
        <dbReference type="Rhea" id="RHEA:22168"/>
        <dbReference type="ChEBI" id="CHEBI:58885"/>
        <dbReference type="ChEBI" id="CHEBI:66914"/>
        <dbReference type="EC" id="5.1.3.2"/>
    </reaction>
</comment>
<dbReference type="SUPFAM" id="SSF51735">
    <property type="entry name" value="NAD(P)-binding Rossmann-fold domains"/>
    <property type="match status" value="1"/>
</dbReference>
<dbReference type="InterPro" id="IPR001509">
    <property type="entry name" value="Epimerase_deHydtase"/>
</dbReference>
<dbReference type="RefSeq" id="WP_079607079.1">
    <property type="nucleotide sequence ID" value="NZ_LT670817.1"/>
</dbReference>
<name>A0A1M5INA3_9BRAD</name>
<keyword evidence="7 10" id="KW-0520">NAD</keyword>
<dbReference type="CDD" id="cd05247">
    <property type="entry name" value="UDP_G4E_1_SDR_e"/>
    <property type="match status" value="1"/>
</dbReference>
<evidence type="ECO:0000259" key="11">
    <source>
        <dbReference type="Pfam" id="PF01370"/>
    </source>
</evidence>
<proteinExistence type="inferred from homology"/>
<comment type="similarity">
    <text evidence="4 10">Belongs to the NAD(P)-dependent epimerase/dehydratase family.</text>
</comment>
<evidence type="ECO:0000256" key="10">
    <source>
        <dbReference type="RuleBase" id="RU366046"/>
    </source>
</evidence>
<accession>A0A1M5INA3</accession>
<dbReference type="Gene3D" id="3.90.25.10">
    <property type="entry name" value="UDP-galactose 4-epimerase, domain 1"/>
    <property type="match status" value="1"/>
</dbReference>
<evidence type="ECO:0000313" key="12">
    <source>
        <dbReference type="EMBL" id="SHG29808.1"/>
    </source>
</evidence>
<sequence>MTNILVAGGAGYVGSHTCLDLFNKGFIPVTYDNLSNGHADFVKWGPLETGDIRDLPKLDDVIRKYRPAAIIHFAAAIEIGESVQDPAGFYDNNVSGTISLLLAAQAAGVDKIVFSSSCATYGIPVSMPMGEGHPQLPINPYGRSKLIVEQILQDLDRYRGVRSVILRYFNAAGADPEGRIGERHLPETHAIPLAIETALGKRSHFQVMGSDYRTRDGSCIRDFVHVLDLADAHTRAVEHLLSGGDSVALNLGTGHGTTVKELLSAIQRVSGRDFRVEYGQRRDGDSPALVADNTLAKHIIDWSPRYDLESIIRTAWNWHARVASE</sequence>
<dbReference type="Pfam" id="PF01370">
    <property type="entry name" value="Epimerase"/>
    <property type="match status" value="1"/>
</dbReference>
<keyword evidence="8 10" id="KW-0413">Isomerase</keyword>
<evidence type="ECO:0000256" key="4">
    <source>
        <dbReference type="ARBA" id="ARBA00007637"/>
    </source>
</evidence>